<proteinExistence type="predicted"/>
<keyword evidence="1" id="KW-1185">Reference proteome</keyword>
<evidence type="ECO:0000313" key="1">
    <source>
        <dbReference type="Proteomes" id="UP000887560"/>
    </source>
</evidence>
<dbReference type="WBParaSite" id="scf7180000422989.g9971">
    <property type="protein sequence ID" value="scf7180000422989.g9971"/>
    <property type="gene ID" value="scf7180000422989.g9971"/>
</dbReference>
<evidence type="ECO:0000313" key="2">
    <source>
        <dbReference type="WBParaSite" id="scf7180000422989.g9971"/>
    </source>
</evidence>
<name>A0A915P722_9BILA</name>
<dbReference type="Proteomes" id="UP000887560">
    <property type="component" value="Unplaced"/>
</dbReference>
<sequence>MPFQKFRPIKQFGRYNTLMFRDFNRRNNLKDAHVLQIDPEIKQAGIKIQNPLSRDFFKQFEKKNENAAFPLHLRKKSQGFLLGDLPPTDEKLLGDAFDT</sequence>
<reference evidence="2" key="1">
    <citation type="submission" date="2022-11" db="UniProtKB">
        <authorList>
            <consortium name="WormBaseParasite"/>
        </authorList>
    </citation>
    <scope>IDENTIFICATION</scope>
</reference>
<accession>A0A915P722</accession>
<organism evidence="1 2">
    <name type="scientific">Meloidogyne floridensis</name>
    <dbReference type="NCBI Taxonomy" id="298350"/>
    <lineage>
        <taxon>Eukaryota</taxon>
        <taxon>Metazoa</taxon>
        <taxon>Ecdysozoa</taxon>
        <taxon>Nematoda</taxon>
        <taxon>Chromadorea</taxon>
        <taxon>Rhabditida</taxon>
        <taxon>Tylenchina</taxon>
        <taxon>Tylenchomorpha</taxon>
        <taxon>Tylenchoidea</taxon>
        <taxon>Meloidogynidae</taxon>
        <taxon>Meloidogyninae</taxon>
        <taxon>Meloidogyne</taxon>
    </lineage>
</organism>
<protein>
    <submittedName>
        <fullName evidence="2">Uncharacterized protein</fullName>
    </submittedName>
</protein>
<dbReference type="AlphaFoldDB" id="A0A915P722"/>